<evidence type="ECO:0000313" key="2">
    <source>
        <dbReference type="Proteomes" id="UP000261187"/>
    </source>
</evidence>
<dbReference type="RefSeq" id="WP_117691742.1">
    <property type="nucleotide sequence ID" value="NZ_QSSA01000001.1"/>
</dbReference>
<accession>A0AA92VVC3</accession>
<evidence type="ECO:0000313" key="1">
    <source>
        <dbReference type="EMBL" id="RGL64745.1"/>
    </source>
</evidence>
<dbReference type="EMBL" id="QSSA01000001">
    <property type="protein sequence ID" value="RGL64745.1"/>
    <property type="molecule type" value="Genomic_DNA"/>
</dbReference>
<dbReference type="AlphaFoldDB" id="A0AA92VVC3"/>
<dbReference type="Proteomes" id="UP000261187">
    <property type="component" value="Unassembled WGS sequence"/>
</dbReference>
<proteinExistence type="predicted"/>
<organism evidence="1 2">
    <name type="scientific">Segatella copri</name>
    <dbReference type="NCBI Taxonomy" id="165179"/>
    <lineage>
        <taxon>Bacteria</taxon>
        <taxon>Pseudomonadati</taxon>
        <taxon>Bacteroidota</taxon>
        <taxon>Bacteroidia</taxon>
        <taxon>Bacteroidales</taxon>
        <taxon>Prevotellaceae</taxon>
        <taxon>Segatella</taxon>
    </lineage>
</organism>
<name>A0AA92VVC3_9BACT</name>
<reference evidence="1 2" key="1">
    <citation type="submission" date="2018-08" db="EMBL/GenBank/DDBJ databases">
        <title>A genome reference for cultivated species of the human gut microbiota.</title>
        <authorList>
            <person name="Zou Y."/>
            <person name="Xue W."/>
            <person name="Luo G."/>
        </authorList>
    </citation>
    <scope>NUCLEOTIDE SEQUENCE [LARGE SCALE GENOMIC DNA]</scope>
    <source>
        <strain evidence="1 2">TF06-40</strain>
    </source>
</reference>
<protein>
    <submittedName>
        <fullName evidence="1">Uncharacterized protein</fullName>
    </submittedName>
</protein>
<gene>
    <name evidence="1" type="ORF">DXC61_00845</name>
</gene>
<comment type="caution">
    <text evidence="1">The sequence shown here is derived from an EMBL/GenBank/DDBJ whole genome shotgun (WGS) entry which is preliminary data.</text>
</comment>
<sequence>MDKKYKILWLDDEFEDSTSPMSKSLEEFEESPFSLEFEVTKVSAAGGFRNMFVSTYFDAVILDVWGKDNFDDSDLSATGFRHALEPIVNTPMVKIVYTGKGEEQPYAVESAEEKGCCVIGKKDCPVPELFEIIKEKLKDRFSIDFPCVSDILKAVIVNPDAMEYWRQIRSEYNEVFVNGIDPSEKELTSLRKFLEIIFKDDLLKEGIIFVTPSPNDNVINLGACLKELQNICHPELVKVSFEYLGKVANQLEHRIEDSECFFYNYGLYFLKSIYNALFICLVWYSKFLAENQTNSGNVEFDKYLQVYHVNNVLLPPMSNNCIGAKVRLLKKTRNTQSKTKRKYPYFSKYERIE</sequence>